<keyword evidence="1" id="KW-0472">Membrane</keyword>
<dbReference type="PROSITE" id="PS50887">
    <property type="entry name" value="GGDEF"/>
    <property type="match status" value="1"/>
</dbReference>
<evidence type="ECO:0000259" key="2">
    <source>
        <dbReference type="PROSITE" id="PS50887"/>
    </source>
</evidence>
<organism evidence="3 4">
    <name type="scientific">Sulfoacidibacillus ferrooxidans</name>
    <dbReference type="NCBI Taxonomy" id="2005001"/>
    <lineage>
        <taxon>Bacteria</taxon>
        <taxon>Bacillati</taxon>
        <taxon>Bacillota</taxon>
        <taxon>Bacilli</taxon>
        <taxon>Bacillales</taxon>
        <taxon>Alicyclobacillaceae</taxon>
        <taxon>Sulfoacidibacillus</taxon>
    </lineage>
</organism>
<dbReference type="SMART" id="SM00267">
    <property type="entry name" value="GGDEF"/>
    <property type="match status" value="1"/>
</dbReference>
<dbReference type="Pfam" id="PF00990">
    <property type="entry name" value="GGDEF"/>
    <property type="match status" value="1"/>
</dbReference>
<dbReference type="InterPro" id="IPR000160">
    <property type="entry name" value="GGDEF_dom"/>
</dbReference>
<gene>
    <name evidence="3" type="ORF">MM817_03154</name>
</gene>
<keyword evidence="1" id="KW-1133">Transmembrane helix</keyword>
<evidence type="ECO:0000256" key="1">
    <source>
        <dbReference type="SAM" id="Phobius"/>
    </source>
</evidence>
<dbReference type="InterPro" id="IPR043128">
    <property type="entry name" value="Rev_trsase/Diguanyl_cyclase"/>
</dbReference>
<keyword evidence="4" id="KW-1185">Reference proteome</keyword>
<protein>
    <recommendedName>
        <fullName evidence="2">GGDEF domain-containing protein</fullName>
    </recommendedName>
</protein>
<dbReference type="InterPro" id="IPR029787">
    <property type="entry name" value="Nucleotide_cyclase"/>
</dbReference>
<evidence type="ECO:0000313" key="4">
    <source>
        <dbReference type="Proteomes" id="UP001139263"/>
    </source>
</evidence>
<comment type="caution">
    <text evidence="3">The sequence shown here is derived from an EMBL/GenBank/DDBJ whole genome shotgun (WGS) entry which is preliminary data.</text>
</comment>
<name>A0A9X2AFV4_9BACL</name>
<sequence length="334" mass="38179">MNNKPGNNIHTLNIRLFSLATVLIVSQLIALLTEMTYPLTFLWYALSVALSVLAYARGRSFGLILSLIAIFTFGTYDVVQVFVLRGVASIPTVEIVWFFIFPLSGYLSGELGDTVRNYAKDMDVIRTKAEEYIMVDVETGFYNRKFFFLELQEELLRARRRYARTKMHVILPKYGYSLTTRRRYARTNRDSDMNVDWERWQTDDIDSTYQVTLMLIEIRHFSDIEVIYGSEQYSRILSTIVDGLHRCARLTDGKARIDPGLFALILPETSALDSMTLKQRIQETLGKFEIITPSKQKRVLTLQLAFGIVSAPRDGVTPESLLAAAQKEVQLDLG</sequence>
<dbReference type="RefSeq" id="WP_241716866.1">
    <property type="nucleotide sequence ID" value="NZ_JALBUF010000030.1"/>
</dbReference>
<reference evidence="3" key="1">
    <citation type="submission" date="2022-03" db="EMBL/GenBank/DDBJ databases">
        <title>Draft Genome Sequence of Firmicute Strain S0AB, a Heterotrophic Iron/Sulfur-Oxidizing Extreme Acidophile.</title>
        <authorList>
            <person name="Vergara E."/>
            <person name="Pakostova E."/>
            <person name="Johnson D.B."/>
            <person name="Holmes D.S."/>
        </authorList>
    </citation>
    <scope>NUCLEOTIDE SEQUENCE</scope>
    <source>
        <strain evidence="3">S0AB</strain>
    </source>
</reference>
<feature type="transmembrane region" description="Helical" evidence="1">
    <location>
        <begin position="12"/>
        <end position="31"/>
    </location>
</feature>
<feature type="transmembrane region" description="Helical" evidence="1">
    <location>
        <begin position="37"/>
        <end position="56"/>
    </location>
</feature>
<dbReference type="AlphaFoldDB" id="A0A9X2AFV4"/>
<accession>A0A9X2AFV4</accession>
<dbReference type="Gene3D" id="3.30.70.270">
    <property type="match status" value="1"/>
</dbReference>
<keyword evidence="1" id="KW-0812">Transmembrane</keyword>
<feature type="transmembrane region" description="Helical" evidence="1">
    <location>
        <begin position="95"/>
        <end position="112"/>
    </location>
</feature>
<feature type="transmembrane region" description="Helical" evidence="1">
    <location>
        <begin position="63"/>
        <end position="83"/>
    </location>
</feature>
<proteinExistence type="predicted"/>
<dbReference type="NCBIfam" id="TIGR00254">
    <property type="entry name" value="GGDEF"/>
    <property type="match status" value="1"/>
</dbReference>
<feature type="domain" description="GGDEF" evidence="2">
    <location>
        <begin position="209"/>
        <end position="334"/>
    </location>
</feature>
<dbReference type="SUPFAM" id="SSF55073">
    <property type="entry name" value="Nucleotide cyclase"/>
    <property type="match status" value="1"/>
</dbReference>
<dbReference type="EMBL" id="JALBUF010000030">
    <property type="protein sequence ID" value="MCI0184857.1"/>
    <property type="molecule type" value="Genomic_DNA"/>
</dbReference>
<dbReference type="Proteomes" id="UP001139263">
    <property type="component" value="Unassembled WGS sequence"/>
</dbReference>
<evidence type="ECO:0000313" key="3">
    <source>
        <dbReference type="EMBL" id="MCI0184857.1"/>
    </source>
</evidence>